<dbReference type="EMBL" id="CAADRA010005191">
    <property type="protein sequence ID" value="VFT86761.1"/>
    <property type="molecule type" value="Genomic_DNA"/>
</dbReference>
<reference evidence="4" key="2">
    <citation type="submission" date="2019-06" db="EMBL/GenBank/DDBJ databases">
        <title>Genomics analysis of Aphanomyces spp. identifies a new class of oomycete effector associated with host adaptation.</title>
        <authorList>
            <person name="Gaulin E."/>
        </authorList>
    </citation>
    <scope>NUCLEOTIDE SEQUENCE</scope>
    <source>
        <strain evidence="4">CBS 578.67</strain>
    </source>
</reference>
<dbReference type="EMBL" id="VJMH01005170">
    <property type="protein sequence ID" value="KAF0699545.1"/>
    <property type="molecule type" value="Genomic_DNA"/>
</dbReference>
<dbReference type="Pfam" id="PF07714">
    <property type="entry name" value="PK_Tyr_Ser-Thr"/>
    <property type="match status" value="1"/>
</dbReference>
<organism evidence="5 6">
    <name type="scientific">Aphanomyces stellatus</name>
    <dbReference type="NCBI Taxonomy" id="120398"/>
    <lineage>
        <taxon>Eukaryota</taxon>
        <taxon>Sar</taxon>
        <taxon>Stramenopiles</taxon>
        <taxon>Oomycota</taxon>
        <taxon>Saprolegniomycetes</taxon>
        <taxon>Saprolegniales</taxon>
        <taxon>Verrucalvaceae</taxon>
        <taxon>Aphanomyces</taxon>
    </lineage>
</organism>
<sequence length="381" mass="41054">MRRTLLRGLSTNGTSNATKNDTSSIPTTAAPSLQTLGLSTSTIAVIAAGAVLFLVVIVVVVVVVRRRRTVHDKTATTSTDRHPLSSALSSLTHPSPSLAALDWRDLDLVRIDMAPLPLTHRLASSSLYVGTLRGEPVVIKSVSHPSHVQALIDEIHFMAHLQSSKVVSLVGAVWSSSRPATLQAIVEYMNLGSLADYLAATSRTAFPWSAKIACAVNVADALFAMHAQDTIHRDLNSATVLVDSVKGAKVAGFRASKRVVFGDCLTAKVGSLRWMAPEMLLLKEYSSAVDLFSFGVLLSELDTHQLPYADAMGSTGQPISDDGIARRVIYDHLRPSFRADCPDWFVSLAMQCMADDPTQRPTALQVMFTLKAKLAEGSFFV</sequence>
<dbReference type="InterPro" id="IPR011009">
    <property type="entry name" value="Kinase-like_dom_sf"/>
</dbReference>
<dbReference type="Gene3D" id="3.30.200.20">
    <property type="entry name" value="Phosphorylase Kinase, domain 1"/>
    <property type="match status" value="1"/>
</dbReference>
<keyword evidence="2" id="KW-0472">Membrane</keyword>
<dbReference type="PANTHER" id="PTHR44329">
    <property type="entry name" value="SERINE/THREONINE-PROTEIN KINASE TNNI3K-RELATED"/>
    <property type="match status" value="1"/>
</dbReference>
<evidence type="ECO:0000313" key="4">
    <source>
        <dbReference type="EMBL" id="KAF0699545.1"/>
    </source>
</evidence>
<feature type="transmembrane region" description="Helical" evidence="2">
    <location>
        <begin position="43"/>
        <end position="64"/>
    </location>
</feature>
<dbReference type="PANTHER" id="PTHR44329:SF214">
    <property type="entry name" value="PROTEIN KINASE DOMAIN-CONTAINING PROTEIN"/>
    <property type="match status" value="1"/>
</dbReference>
<gene>
    <name evidence="5" type="primary">Aste57867_9882</name>
    <name evidence="4" type="ORF">As57867_009843</name>
    <name evidence="5" type="ORF">ASTE57867_9882</name>
</gene>
<dbReference type="GO" id="GO:0004674">
    <property type="term" value="F:protein serine/threonine kinase activity"/>
    <property type="evidence" value="ECO:0007669"/>
    <property type="project" value="TreeGrafter"/>
</dbReference>
<evidence type="ECO:0000256" key="2">
    <source>
        <dbReference type="SAM" id="Phobius"/>
    </source>
</evidence>
<evidence type="ECO:0000256" key="1">
    <source>
        <dbReference type="SAM" id="MobiDB-lite"/>
    </source>
</evidence>
<keyword evidence="6" id="KW-1185">Reference proteome</keyword>
<dbReference type="InterPro" id="IPR051681">
    <property type="entry name" value="Ser/Thr_Kinases-Pseudokinases"/>
</dbReference>
<protein>
    <submittedName>
        <fullName evidence="5">Aste57867_9882 protein</fullName>
    </submittedName>
</protein>
<reference evidence="5 6" key="1">
    <citation type="submission" date="2019-03" db="EMBL/GenBank/DDBJ databases">
        <authorList>
            <person name="Gaulin E."/>
            <person name="Dumas B."/>
        </authorList>
    </citation>
    <scope>NUCLEOTIDE SEQUENCE [LARGE SCALE GENOMIC DNA]</scope>
    <source>
        <strain evidence="5">CBS 568.67</strain>
    </source>
</reference>
<dbReference type="SUPFAM" id="SSF56112">
    <property type="entry name" value="Protein kinase-like (PK-like)"/>
    <property type="match status" value="1"/>
</dbReference>
<evidence type="ECO:0000259" key="3">
    <source>
        <dbReference type="PROSITE" id="PS50011"/>
    </source>
</evidence>
<feature type="compositionally biased region" description="Polar residues" evidence="1">
    <location>
        <begin position="9"/>
        <end position="26"/>
    </location>
</feature>
<accession>A0A485KPL1</accession>
<dbReference type="GO" id="GO:0005524">
    <property type="term" value="F:ATP binding"/>
    <property type="evidence" value="ECO:0007669"/>
    <property type="project" value="InterPro"/>
</dbReference>
<evidence type="ECO:0000313" key="5">
    <source>
        <dbReference type="EMBL" id="VFT86761.1"/>
    </source>
</evidence>
<evidence type="ECO:0000313" key="6">
    <source>
        <dbReference type="Proteomes" id="UP000332933"/>
    </source>
</evidence>
<dbReference type="Gene3D" id="1.10.510.10">
    <property type="entry name" value="Transferase(Phosphotransferase) domain 1"/>
    <property type="match status" value="1"/>
</dbReference>
<feature type="domain" description="Protein kinase" evidence="3">
    <location>
        <begin position="113"/>
        <end position="380"/>
    </location>
</feature>
<dbReference type="InterPro" id="IPR001245">
    <property type="entry name" value="Ser-Thr/Tyr_kinase_cat_dom"/>
</dbReference>
<proteinExistence type="predicted"/>
<name>A0A485KPL1_9STRA</name>
<keyword evidence="2" id="KW-0812">Transmembrane</keyword>
<dbReference type="InterPro" id="IPR000719">
    <property type="entry name" value="Prot_kinase_dom"/>
</dbReference>
<dbReference type="PROSITE" id="PS50011">
    <property type="entry name" value="PROTEIN_KINASE_DOM"/>
    <property type="match status" value="1"/>
</dbReference>
<keyword evidence="2" id="KW-1133">Transmembrane helix</keyword>
<feature type="region of interest" description="Disordered" evidence="1">
    <location>
        <begin position="1"/>
        <end position="26"/>
    </location>
</feature>
<dbReference type="AlphaFoldDB" id="A0A485KPL1"/>
<dbReference type="Proteomes" id="UP000332933">
    <property type="component" value="Unassembled WGS sequence"/>
</dbReference>
<dbReference type="OrthoDB" id="166708at2759"/>